<evidence type="ECO:0000256" key="1">
    <source>
        <dbReference type="ARBA" id="ARBA00004496"/>
    </source>
</evidence>
<gene>
    <name evidence="10 11" type="primary">lysS</name>
    <name evidence="11" type="ORF">ISU02_10505</name>
</gene>
<keyword evidence="7 10" id="KW-0648">Protein biosynthesis</keyword>
<keyword evidence="6 10" id="KW-0067">ATP-binding</keyword>
<accession>A0ABR9ZUJ6</accession>
<evidence type="ECO:0000313" key="11">
    <source>
        <dbReference type="EMBL" id="MBF4693555.1"/>
    </source>
</evidence>
<feature type="short sequence motif" description="'KMSKS' region" evidence="10">
    <location>
        <begin position="281"/>
        <end position="285"/>
    </location>
</feature>
<dbReference type="SUPFAM" id="SSF48163">
    <property type="entry name" value="An anticodon-binding domain of class I aminoacyl-tRNA synthetases"/>
    <property type="match status" value="1"/>
</dbReference>
<dbReference type="InterPro" id="IPR008925">
    <property type="entry name" value="aa_tRNA-synth_I_cd-bd_sf"/>
</dbReference>
<dbReference type="Gene3D" id="6.10.20.10">
    <property type="entry name" value="Lysine tRNA ligase, stem contact fold domain"/>
    <property type="match status" value="1"/>
</dbReference>
<evidence type="ECO:0000256" key="7">
    <source>
        <dbReference type="ARBA" id="ARBA00022917"/>
    </source>
</evidence>
<evidence type="ECO:0000313" key="12">
    <source>
        <dbReference type="Proteomes" id="UP000614200"/>
    </source>
</evidence>
<dbReference type="EC" id="6.1.1.6" evidence="10"/>
<dbReference type="PROSITE" id="PS00178">
    <property type="entry name" value="AA_TRNA_LIGASE_I"/>
    <property type="match status" value="1"/>
</dbReference>
<dbReference type="PANTHER" id="PTHR37940:SF1">
    <property type="entry name" value="LYSINE--TRNA LIGASE"/>
    <property type="match status" value="1"/>
</dbReference>
<dbReference type="InterPro" id="IPR042078">
    <property type="entry name" value="Lys-tRNA-ligase_SC_fold"/>
</dbReference>
<dbReference type="Pfam" id="PF01921">
    <property type="entry name" value="tRNA-synt_1f"/>
    <property type="match status" value="1"/>
</dbReference>
<dbReference type="InterPro" id="IPR020751">
    <property type="entry name" value="aa-tRNA-synth_I_codon-bd_sub2"/>
</dbReference>
<dbReference type="Proteomes" id="UP000614200">
    <property type="component" value="Unassembled WGS sequence"/>
</dbReference>
<dbReference type="InterPro" id="IPR014729">
    <property type="entry name" value="Rossmann-like_a/b/a_fold"/>
</dbReference>
<dbReference type="RefSeq" id="WP_194701800.1">
    <property type="nucleotide sequence ID" value="NZ_JADKNH010000006.1"/>
</dbReference>
<evidence type="ECO:0000256" key="4">
    <source>
        <dbReference type="ARBA" id="ARBA00022598"/>
    </source>
</evidence>
<comment type="subcellular location">
    <subcellularLocation>
        <location evidence="1 10">Cytoplasm</location>
    </subcellularLocation>
</comment>
<protein>
    <recommendedName>
        <fullName evidence="10">Lysine--tRNA ligase</fullName>
        <ecNumber evidence="10">6.1.1.6</ecNumber>
    </recommendedName>
    <alternativeName>
        <fullName evidence="10">Lysyl-tRNA synthetase</fullName>
        <shortName evidence="10">LysRS</shortName>
    </alternativeName>
</protein>
<comment type="caution">
    <text evidence="10">Lacks conserved residue(s) required for the propagation of feature annotation.</text>
</comment>
<proteinExistence type="inferred from homology"/>
<evidence type="ECO:0000256" key="10">
    <source>
        <dbReference type="HAMAP-Rule" id="MF_00177"/>
    </source>
</evidence>
<dbReference type="Gene3D" id="3.40.50.620">
    <property type="entry name" value="HUPs"/>
    <property type="match status" value="1"/>
</dbReference>
<keyword evidence="12" id="KW-1185">Reference proteome</keyword>
<keyword evidence="4 10" id="KW-0436">Ligase</keyword>
<dbReference type="Gene3D" id="1.10.10.350">
    <property type="match status" value="1"/>
</dbReference>
<keyword evidence="5 10" id="KW-0547">Nucleotide-binding</keyword>
<comment type="catalytic activity">
    <reaction evidence="9 10">
        <text>tRNA(Lys) + L-lysine + ATP = L-lysyl-tRNA(Lys) + AMP + diphosphate</text>
        <dbReference type="Rhea" id="RHEA:20792"/>
        <dbReference type="Rhea" id="RHEA-COMP:9696"/>
        <dbReference type="Rhea" id="RHEA-COMP:9697"/>
        <dbReference type="ChEBI" id="CHEBI:30616"/>
        <dbReference type="ChEBI" id="CHEBI:32551"/>
        <dbReference type="ChEBI" id="CHEBI:33019"/>
        <dbReference type="ChEBI" id="CHEBI:78442"/>
        <dbReference type="ChEBI" id="CHEBI:78529"/>
        <dbReference type="ChEBI" id="CHEBI:456215"/>
        <dbReference type="EC" id="6.1.1.6"/>
    </reaction>
</comment>
<sequence length="532" mass="62571">MHWAMETAKRLIEENPNLETFVCASGISPSGQVHIGNFREILTTYFVIKSLESLGKKTRFIFSWDDYDRFRKVPEDVLESFSEHIGKPYSEVPDPFGCHESYAAHYEAQFETTLKAFGITPEFIYQSEAYQRGRYLEDIREALIKRREIYDIQMQFKTQTWNEVSRERSYPITLYCRNCGKDDVLRMVYDDTYDTLEYHCSCGHHEITELESFNRIKLNWKIDWSMRWRKECVVFEPGGRDHSSRNGSFTVASKISNQIFNYKPPHYMPYEFIGLKGNKTKMSSSTGLVITPDELLKVYPKEIILYLFAKYKNTDAFDIGLDDDVIRLYTEFERHLKRFKEHKIDDERLRTIMMLSSAEQSTLDREPKFSLIASTLPLVNFNINVLYRLFSRTIDQDMETFKVKCAKATYWIRNWHQERAIQINEKFNAAFYSSLNAPEKKWVKAFVELIVSFKGSDEALIGEIYEIVQANTANERKKMQKRFFEVIYQLVLGQKSGPNIAILVEVVGVHRLRHLLVPKKITYVESSHMRVS</sequence>
<reference evidence="11 12" key="1">
    <citation type="submission" date="2020-11" db="EMBL/GenBank/DDBJ databases">
        <title>Fusibacter basophilias sp. nov.</title>
        <authorList>
            <person name="Qiu D."/>
        </authorList>
    </citation>
    <scope>NUCLEOTIDE SEQUENCE [LARGE SCALE GENOMIC DNA]</scope>
    <source>
        <strain evidence="11 12">Q10-2</strain>
    </source>
</reference>
<keyword evidence="8 10" id="KW-0030">Aminoacyl-tRNA synthetase</keyword>
<evidence type="ECO:0000256" key="9">
    <source>
        <dbReference type="ARBA" id="ARBA00048573"/>
    </source>
</evidence>
<name>A0ABR9ZUJ6_9FIRM</name>
<dbReference type="PANTHER" id="PTHR37940">
    <property type="entry name" value="LYSINE--TRNA LIGASE"/>
    <property type="match status" value="1"/>
</dbReference>
<evidence type="ECO:0000256" key="5">
    <source>
        <dbReference type="ARBA" id="ARBA00022741"/>
    </source>
</evidence>
<dbReference type="GO" id="GO:0004824">
    <property type="term" value="F:lysine-tRNA ligase activity"/>
    <property type="evidence" value="ECO:0007669"/>
    <property type="project" value="UniProtKB-EC"/>
</dbReference>
<organism evidence="11 12">
    <name type="scientific">Fusibacter ferrireducens</name>
    <dbReference type="NCBI Taxonomy" id="2785058"/>
    <lineage>
        <taxon>Bacteria</taxon>
        <taxon>Bacillati</taxon>
        <taxon>Bacillota</taxon>
        <taxon>Clostridia</taxon>
        <taxon>Eubacteriales</taxon>
        <taxon>Eubacteriales Family XII. Incertae Sedis</taxon>
        <taxon>Fusibacter</taxon>
    </lineage>
</organism>
<dbReference type="NCBIfam" id="TIGR00467">
    <property type="entry name" value="lysS_arch"/>
    <property type="match status" value="1"/>
</dbReference>
<dbReference type="SUPFAM" id="SSF52374">
    <property type="entry name" value="Nucleotidylyl transferase"/>
    <property type="match status" value="1"/>
</dbReference>
<dbReference type="InterPro" id="IPR002904">
    <property type="entry name" value="Lys-tRNA-ligase"/>
</dbReference>
<keyword evidence="3 10" id="KW-0963">Cytoplasm</keyword>
<comment type="caution">
    <text evidence="11">The sequence shown here is derived from an EMBL/GenBank/DDBJ whole genome shotgun (WGS) entry which is preliminary data.</text>
</comment>
<evidence type="ECO:0000256" key="6">
    <source>
        <dbReference type="ARBA" id="ARBA00022840"/>
    </source>
</evidence>
<dbReference type="HAMAP" id="MF_00177">
    <property type="entry name" value="Lys_tRNA_synth_class1"/>
    <property type="match status" value="1"/>
</dbReference>
<dbReference type="EMBL" id="JADKNH010000006">
    <property type="protein sequence ID" value="MBF4693555.1"/>
    <property type="molecule type" value="Genomic_DNA"/>
</dbReference>
<evidence type="ECO:0000256" key="3">
    <source>
        <dbReference type="ARBA" id="ARBA00022490"/>
    </source>
</evidence>
<evidence type="ECO:0000256" key="8">
    <source>
        <dbReference type="ARBA" id="ARBA00023146"/>
    </source>
</evidence>
<evidence type="ECO:0000256" key="2">
    <source>
        <dbReference type="ARBA" id="ARBA00005594"/>
    </source>
</evidence>
<comment type="similarity">
    <text evidence="2 10">Belongs to the class-I aminoacyl-tRNA synthetase family.</text>
</comment>
<dbReference type="InterPro" id="IPR001412">
    <property type="entry name" value="aa-tRNA-synth_I_CS"/>
</dbReference>
<feature type="short sequence motif" description="'HIGH' region" evidence="10">
    <location>
        <begin position="29"/>
        <end position="37"/>
    </location>
</feature>